<dbReference type="eggNOG" id="ENOG502S127">
    <property type="taxonomic scope" value="Eukaryota"/>
</dbReference>
<evidence type="ECO:0000256" key="7">
    <source>
        <dbReference type="ARBA" id="ARBA00022949"/>
    </source>
</evidence>
<feature type="transmembrane region" description="Helical" evidence="10">
    <location>
        <begin position="126"/>
        <end position="154"/>
    </location>
</feature>
<keyword evidence="6 10" id="KW-0812">Transmembrane</keyword>
<feature type="transmembrane region" description="Helical" evidence="10">
    <location>
        <begin position="90"/>
        <end position="114"/>
    </location>
</feature>
<dbReference type="GO" id="GO:0005198">
    <property type="term" value="F:structural molecule activity"/>
    <property type="evidence" value="ECO:0007669"/>
    <property type="project" value="InterPro"/>
</dbReference>
<name>A0A1U7QPB0_MESAU</name>
<feature type="transmembrane region" description="Helical" evidence="10">
    <location>
        <begin position="12"/>
        <end position="32"/>
    </location>
</feature>
<evidence type="ECO:0000256" key="4">
    <source>
        <dbReference type="ARBA" id="ARBA00022427"/>
    </source>
</evidence>
<evidence type="ECO:0000256" key="1">
    <source>
        <dbReference type="ARBA" id="ARBA00004435"/>
    </source>
</evidence>
<dbReference type="RefSeq" id="XP_005078081.1">
    <property type="nucleotide sequence ID" value="XM_005078024.1"/>
</dbReference>
<evidence type="ECO:0000313" key="13">
    <source>
        <dbReference type="RefSeq" id="XP_040599751.1"/>
    </source>
</evidence>
<evidence type="ECO:0000256" key="2">
    <source>
        <dbReference type="ARBA" id="ARBA00004651"/>
    </source>
</evidence>
<keyword evidence="11" id="KW-1185">Reference proteome</keyword>
<dbReference type="Pfam" id="PF13903">
    <property type="entry name" value="Claudin_2"/>
    <property type="match status" value="1"/>
</dbReference>
<dbReference type="GeneID" id="101822678"/>
<protein>
    <submittedName>
        <fullName evidence="12 13">Claudin-34-like</fullName>
    </submittedName>
</protein>
<gene>
    <name evidence="12 13" type="primary">LOC101822678</name>
</gene>
<proteinExistence type="inferred from homology"/>
<evidence type="ECO:0000256" key="5">
    <source>
        <dbReference type="ARBA" id="ARBA00022475"/>
    </source>
</evidence>
<evidence type="ECO:0000313" key="11">
    <source>
        <dbReference type="Proteomes" id="UP000886700"/>
    </source>
</evidence>
<evidence type="ECO:0000256" key="3">
    <source>
        <dbReference type="ARBA" id="ARBA00008295"/>
    </source>
</evidence>
<dbReference type="OrthoDB" id="9895009at2759"/>
<organism evidence="11 12">
    <name type="scientific">Mesocricetus auratus</name>
    <name type="common">Golden hamster</name>
    <dbReference type="NCBI Taxonomy" id="10036"/>
    <lineage>
        <taxon>Eukaryota</taxon>
        <taxon>Metazoa</taxon>
        <taxon>Chordata</taxon>
        <taxon>Craniata</taxon>
        <taxon>Vertebrata</taxon>
        <taxon>Euteleostomi</taxon>
        <taxon>Mammalia</taxon>
        <taxon>Eutheria</taxon>
        <taxon>Euarchontoglires</taxon>
        <taxon>Glires</taxon>
        <taxon>Rodentia</taxon>
        <taxon>Myomorpha</taxon>
        <taxon>Muroidea</taxon>
        <taxon>Cricetidae</taxon>
        <taxon>Cricetinae</taxon>
        <taxon>Mesocricetus</taxon>
    </lineage>
</organism>
<dbReference type="AlphaFoldDB" id="A0A1U7QPB0"/>
<keyword evidence="4" id="KW-0796">Tight junction</keyword>
<dbReference type="Gene3D" id="1.20.140.150">
    <property type="match status" value="1"/>
</dbReference>
<dbReference type="PANTHER" id="PTHR12002">
    <property type="entry name" value="CLAUDIN"/>
    <property type="match status" value="1"/>
</dbReference>
<evidence type="ECO:0000256" key="8">
    <source>
        <dbReference type="ARBA" id="ARBA00022989"/>
    </source>
</evidence>
<evidence type="ECO:0000256" key="6">
    <source>
        <dbReference type="ARBA" id="ARBA00022692"/>
    </source>
</evidence>
<dbReference type="KEGG" id="maua:101822678"/>
<sequence>MIKKRCKRQMGGFALTTVAWIVCCISMGLPQWRVWHFQDPVVSKPTTAFVGMWRVCAFHHDENYSDIRICHRYNYQDTFIPLDIRVAQQLLLVSSFLGLVGKITTIISLWNVCVGRVQKNASYNPFGLSGILNIIASSFVCVAVLFNYVSIIIQEEIAFPPAFNMPSHPDTQEIGSAMALAVIAAILFLLSGTILLSSNIPTGKPARSKN</sequence>
<evidence type="ECO:0000313" key="12">
    <source>
        <dbReference type="RefSeq" id="XP_005078081.1"/>
    </source>
</evidence>
<evidence type="ECO:0000256" key="9">
    <source>
        <dbReference type="ARBA" id="ARBA00023136"/>
    </source>
</evidence>
<dbReference type="GO" id="GO:0005923">
    <property type="term" value="C:bicellular tight junction"/>
    <property type="evidence" value="ECO:0007669"/>
    <property type="project" value="UniProtKB-SubCell"/>
</dbReference>
<dbReference type="InterPro" id="IPR004031">
    <property type="entry name" value="PMP22/EMP/MP20/Claudin"/>
</dbReference>
<dbReference type="RefSeq" id="XP_040599751.1">
    <property type="nucleotide sequence ID" value="XM_040743817.1"/>
</dbReference>
<keyword evidence="7" id="KW-0965">Cell junction</keyword>
<keyword evidence="5" id="KW-1003">Cell membrane</keyword>
<dbReference type="InterPro" id="IPR006187">
    <property type="entry name" value="Claudin"/>
</dbReference>
<reference evidence="12" key="1">
    <citation type="submission" date="2025-04" db="UniProtKB">
        <authorList>
            <consortium name="RefSeq"/>
        </authorList>
    </citation>
    <scope>IDENTIFICATION</scope>
    <source>
        <tissue evidence="13">Liver</tissue>
    </source>
</reference>
<accession>A0A1U7QPB0</accession>
<comment type="subcellular location">
    <subcellularLocation>
        <location evidence="1">Cell junction</location>
        <location evidence="1">Tight junction</location>
    </subcellularLocation>
    <subcellularLocation>
        <location evidence="2">Cell membrane</location>
        <topology evidence="2">Multi-pass membrane protein</topology>
    </subcellularLocation>
</comment>
<comment type="similarity">
    <text evidence="3">Belongs to the claudin family.</text>
</comment>
<dbReference type="GO" id="GO:0005886">
    <property type="term" value="C:plasma membrane"/>
    <property type="evidence" value="ECO:0007669"/>
    <property type="project" value="UniProtKB-SubCell"/>
</dbReference>
<keyword evidence="9 10" id="KW-0472">Membrane</keyword>
<keyword evidence="8 10" id="KW-1133">Transmembrane helix</keyword>
<dbReference type="Proteomes" id="UP000886700">
    <property type="component" value="Unplaced"/>
</dbReference>
<evidence type="ECO:0000256" key="10">
    <source>
        <dbReference type="SAM" id="Phobius"/>
    </source>
</evidence>
<feature type="transmembrane region" description="Helical" evidence="10">
    <location>
        <begin position="174"/>
        <end position="197"/>
    </location>
</feature>